<keyword evidence="2" id="KW-1185">Reference proteome</keyword>
<dbReference type="GO" id="GO:0032259">
    <property type="term" value="P:methylation"/>
    <property type="evidence" value="ECO:0007669"/>
    <property type="project" value="UniProtKB-KW"/>
</dbReference>
<keyword evidence="1" id="KW-0966">Cell projection</keyword>
<name>A0ABV5KUN5_9BACL</name>
<dbReference type="GO" id="GO:0008168">
    <property type="term" value="F:methyltransferase activity"/>
    <property type="evidence" value="ECO:0007669"/>
    <property type="project" value="UniProtKB-KW"/>
</dbReference>
<keyword evidence="1" id="KW-0969">Cilium</keyword>
<proteinExistence type="predicted"/>
<sequence length="426" mass="48365">MSMRVVHSPHYMTDFHCIGSACEDTCCAGWRIDIDRATYGVYEQLRHPELDGLAGQIEPNPDSARAEDYGRMIMPPDGRCPQLRTDGLCRIQATVGEVYLSDVCATFPRVTNIVEGQYERSASLACPEAARLILLNERGIRFIALEEGPEQRHILHRQWPHAKRQDAFPNWKRLRALLIDILQNRELRMEDRLLKGAELIHALQAGEQPEEPEAVLDRLNAMIGEHARDTVAFRPSSALPSLPDRMRLLRKLLEMRMVMGIPNRRYVQCLTEAFAGLAYTGSELTDESLTRYVNAYDCYYAPLLREHGYVLENYAVNVCYQQLLPHLHKSDPLIGWLHLAAQFALIEFQLVGMAARLEDRFGLDDVVRLIQSFSKSMEHAPLYQKRMLRQLQESGQPPLAMIAQLVKPPGLAVPGATDQEPPLMAM</sequence>
<protein>
    <submittedName>
        <fullName evidence="1">Flagellin lysine-N-methylase</fullName>
        <ecNumber evidence="1">2.1.1.-</ecNumber>
    </submittedName>
</protein>
<gene>
    <name evidence="1" type="primary">fliB</name>
    <name evidence="1" type="ORF">ACFFSY_23660</name>
</gene>
<keyword evidence="1" id="KW-0282">Flagellum</keyword>
<keyword evidence="1" id="KW-0808">Transferase</keyword>
<reference evidence="1 2" key="1">
    <citation type="submission" date="2024-09" db="EMBL/GenBank/DDBJ databases">
        <authorList>
            <person name="Sun Q."/>
            <person name="Mori K."/>
        </authorList>
    </citation>
    <scope>NUCLEOTIDE SEQUENCE [LARGE SCALE GENOMIC DNA]</scope>
    <source>
        <strain evidence="1 2">TISTR 2452</strain>
    </source>
</reference>
<comment type="caution">
    <text evidence="1">The sequence shown here is derived from an EMBL/GenBank/DDBJ whole genome shotgun (WGS) entry which is preliminary data.</text>
</comment>
<dbReference type="EC" id="2.1.1.-" evidence="1"/>
<evidence type="ECO:0000313" key="1">
    <source>
        <dbReference type="EMBL" id="MFB9328943.1"/>
    </source>
</evidence>
<dbReference type="EMBL" id="JBHMDO010000038">
    <property type="protein sequence ID" value="MFB9328943.1"/>
    <property type="molecule type" value="Genomic_DNA"/>
</dbReference>
<keyword evidence="1" id="KW-0489">Methyltransferase</keyword>
<accession>A0ABV5KUN5</accession>
<dbReference type="Proteomes" id="UP001589747">
    <property type="component" value="Unassembled WGS sequence"/>
</dbReference>
<dbReference type="NCBIfam" id="NF038110">
    <property type="entry name" value="Lys_methyl_FliB"/>
    <property type="match status" value="1"/>
</dbReference>
<dbReference type="RefSeq" id="WP_377498738.1">
    <property type="nucleotide sequence ID" value="NZ_JBHMDO010000038.1"/>
</dbReference>
<evidence type="ECO:0000313" key="2">
    <source>
        <dbReference type="Proteomes" id="UP001589747"/>
    </source>
</evidence>
<organism evidence="1 2">
    <name type="scientific">Paenibacillus aurantiacus</name>
    <dbReference type="NCBI Taxonomy" id="1936118"/>
    <lineage>
        <taxon>Bacteria</taxon>
        <taxon>Bacillati</taxon>
        <taxon>Bacillota</taxon>
        <taxon>Bacilli</taxon>
        <taxon>Bacillales</taxon>
        <taxon>Paenibacillaceae</taxon>
        <taxon>Paenibacillus</taxon>
    </lineage>
</organism>